<reference evidence="2" key="1">
    <citation type="submission" date="2016-11" db="EMBL/GenBank/DDBJ databases">
        <authorList>
            <person name="Varghese N."/>
            <person name="Submissions S."/>
        </authorList>
    </citation>
    <scope>NUCLEOTIDE SEQUENCE [LARGE SCALE GENOMIC DNA]</scope>
    <source>
        <strain evidence="2">DSM 24786</strain>
    </source>
</reference>
<protein>
    <recommendedName>
        <fullName evidence="3">Calcineurin-like phosphoesterase</fullName>
    </recommendedName>
</protein>
<proteinExistence type="predicted"/>
<organism evidence="1 2">
    <name type="scientific">Cellulophaga fucicola</name>
    <dbReference type="NCBI Taxonomy" id="76595"/>
    <lineage>
        <taxon>Bacteria</taxon>
        <taxon>Pseudomonadati</taxon>
        <taxon>Bacteroidota</taxon>
        <taxon>Flavobacteriia</taxon>
        <taxon>Flavobacteriales</taxon>
        <taxon>Flavobacteriaceae</taxon>
        <taxon>Cellulophaga</taxon>
    </lineage>
</organism>
<dbReference type="AlphaFoldDB" id="A0A1K1QKX6"/>
<sequence length="1186" mass="134563">MSAVNNHIKKINIYRRLFNSIFIVCTLVFSLNSSAQEIEKSIFITANTGNTLNTEVLSQIAKDAASTEKALLLILGNATPKKVFKKEIDKQLRVIASLKKDVVFIPGSNEWNLDGIKGLENIEEYVEKNSNAKFYPNDGEPIKKYNVSKNIVLITIDSQWYLEDWNQQIYINESSEIKNRNLFFLEFENQIKKAQGKIKIIAIHHPIETLTKQGLIGNTAAPSIHNYQNKQYKSLRKRLKTIARLNEDIIFISGHDQNLQYINKRVPQIISGAAGATENVKKAKDGSFATAQNGYSRLDIDINGKVTVHFFTVEEGESKAVFETVIFKGKKEGTSVSFSPKSTFLKRKEASVYTKEATTKSGFYKGLWGEHYREYYSKYVNAKVVFLDTLMGGLTPVKRGGGQQSKSLRLEDSSGRQFVMRALKKSTIKFLQANAFQDVYIGDALDGTVVDKFLADFYTTSHPYTPFAIGDLADAIDVSHTNPVLYYIPKQNTLGVYNDEFGDELYMIEEHVGDTQVGAQSFGNPKKILSTADVLQEINKSGKSVVDEPSYIRARLFDMLLGDWDRHEDQWRWALFKNEDGTEYCKPIPRDRDQAFSKYDGSLISVLTRIVPGLRKMQSYDEDLRSAKWFATSPYHLDLTLIDNSDWEEWEKQTKYIQTNITDDIIEKAFNAIPEEIKGETIEDIKIKLKGRRDNLMKIAREYYSYLNKFEVITGTQKGDDFKITRFPNGKTTVEIQRKDLGLLNRTFTKEVTKEIWIYGLDGKDTFVVEGDGTNLIPVKIIGGKKNDTYDFKNTRKVKLYDYDGKDNTIVNKASKKWLVDDYDINNYDHRKVKHNFNQLLPIIAFNPDDGLKVGIQNTNTFYGLQRNPFTQKHLISAAYYTSTSGFDLAYKGEFSNIFHKWNFGVEGRYTSPNFSENFFGFGNESTYDKDEVELDFNRVRLKQWNAAISLVYRGDNGGAFHVKTLLESFEVENTTDRFINDPINVPLSSTIFEKQTYAGGELTYEFENKDNPAFPTLGMDLKLTTGYKTNIGNSTAENSFGYLIPELAINHKLDSNGSLILATKVAGELIIGDNFEFYHGAQIGGVNGLRGFRNERFIGKQSFYQNTDLRLALGGLKTSVIPIRFGVTGSYDYGRVWLKNDTSDNWHNSYGGSLWISGVDAITANIGYFNSADGGRVVFVLGFAF</sequence>
<evidence type="ECO:0008006" key="3">
    <source>
        <dbReference type="Google" id="ProtNLM"/>
    </source>
</evidence>
<evidence type="ECO:0000313" key="1">
    <source>
        <dbReference type="EMBL" id="SFW60607.1"/>
    </source>
</evidence>
<dbReference type="OrthoDB" id="333971at2"/>
<dbReference type="RefSeq" id="WP_072304386.1">
    <property type="nucleotide sequence ID" value="NZ_FPIY01000004.1"/>
</dbReference>
<dbReference type="InterPro" id="IPR029052">
    <property type="entry name" value="Metallo-depent_PP-like"/>
</dbReference>
<dbReference type="STRING" id="76595.SAMN05660313_02758"/>
<dbReference type="EMBL" id="FPIY01000004">
    <property type="protein sequence ID" value="SFW60607.1"/>
    <property type="molecule type" value="Genomic_DNA"/>
</dbReference>
<dbReference type="Gene3D" id="3.60.21.10">
    <property type="match status" value="1"/>
</dbReference>
<accession>A0A1K1QKX6</accession>
<gene>
    <name evidence="1" type="ORF">SAMN05660313_02758</name>
</gene>
<name>A0A1K1QKX6_9FLAO</name>
<dbReference type="Proteomes" id="UP000183257">
    <property type="component" value="Unassembled WGS sequence"/>
</dbReference>
<keyword evidence="2" id="KW-1185">Reference proteome</keyword>
<dbReference type="SUPFAM" id="SSF56300">
    <property type="entry name" value="Metallo-dependent phosphatases"/>
    <property type="match status" value="1"/>
</dbReference>
<evidence type="ECO:0000313" key="2">
    <source>
        <dbReference type="Proteomes" id="UP000183257"/>
    </source>
</evidence>